<evidence type="ECO:0000313" key="2">
    <source>
        <dbReference type="EMBL" id="QHS97608.1"/>
    </source>
</evidence>
<name>A0A6C0C1S1_9ZZZZ</name>
<protein>
    <submittedName>
        <fullName evidence="2">Uncharacterized protein</fullName>
    </submittedName>
</protein>
<dbReference type="EMBL" id="MN739300">
    <property type="protein sequence ID" value="QHS97608.1"/>
    <property type="molecule type" value="Genomic_DNA"/>
</dbReference>
<organism evidence="2">
    <name type="scientific">viral metagenome</name>
    <dbReference type="NCBI Taxonomy" id="1070528"/>
    <lineage>
        <taxon>unclassified sequences</taxon>
        <taxon>metagenomes</taxon>
        <taxon>organismal metagenomes</taxon>
    </lineage>
</organism>
<feature type="compositionally biased region" description="Acidic residues" evidence="1">
    <location>
        <begin position="398"/>
        <end position="409"/>
    </location>
</feature>
<evidence type="ECO:0000256" key="1">
    <source>
        <dbReference type="SAM" id="MobiDB-lite"/>
    </source>
</evidence>
<dbReference type="Gene3D" id="2.60.120.620">
    <property type="entry name" value="q2cbj1_9rhob like domain"/>
    <property type="match status" value="1"/>
</dbReference>
<dbReference type="AlphaFoldDB" id="A0A6C0C1S1"/>
<proteinExistence type="predicted"/>
<accession>A0A6C0C1S1</accession>
<reference evidence="2" key="1">
    <citation type="journal article" date="2020" name="Nature">
        <title>Giant virus diversity and host interactions through global metagenomics.</title>
        <authorList>
            <person name="Schulz F."/>
            <person name="Roux S."/>
            <person name="Paez-Espino D."/>
            <person name="Jungbluth S."/>
            <person name="Walsh D.A."/>
            <person name="Denef V.J."/>
            <person name="McMahon K.D."/>
            <person name="Konstantinidis K.T."/>
            <person name="Eloe-Fadrosh E.A."/>
            <person name="Kyrpides N.C."/>
            <person name="Woyke T."/>
        </authorList>
    </citation>
    <scope>NUCLEOTIDE SEQUENCE</scope>
    <source>
        <strain evidence="2">GVMAG-M-3300020182-33</strain>
    </source>
</reference>
<feature type="region of interest" description="Disordered" evidence="1">
    <location>
        <begin position="386"/>
        <end position="417"/>
    </location>
</feature>
<sequence length="486" mass="53795">MQVSSLPAPSLWHLHKETAIHREELADLLDILDAKSADLQPSLVYNGKESVISPSRSSRECELVESTLFQLGIEILRRLCPEVFQLLRLVQGHIDFVESGVGDYCNVHTDFPLLSIAGEGEVAHTLLLCVEAADEGGDLLLYAGSPQETVVRYTTGSATLFPCALPHAGKLVKQGKKKLLKYDVMSTEPLWKFEIRNQETATYDEQMLKLGTLARLDYFVAKAIFEGESGYTQTCLVSVDELKLLAEFFNGTARGGDTPQIQILLDRLCCCEAKLTSSELRKLITQATTLLPSYDVARLFIPISSMYAVLFVACAHRRKGIQSDEAADEIFQSYCSSTPGGMMLFCSSSSADMFRCCAFHRSAAATKRIVFNHAIKSIELHDENLVSSRSPTQRAAEDIEYSADGEAESSEGGGEWVATMPSMDISANEMRTLSIRATEAIREAHPTRRLVSAHSEVNECNDGSTYQEVWYQTTILRSGYVLLKRN</sequence>